<dbReference type="InterPro" id="IPR014118">
    <property type="entry name" value="T4SS_TraV"/>
</dbReference>
<evidence type="ECO:0000313" key="2">
    <source>
        <dbReference type="Proteomes" id="UP000287243"/>
    </source>
</evidence>
<organism evidence="1 2">
    <name type="scientific">Velamenicoccus archaeovorus</name>
    <dbReference type="NCBI Taxonomy" id="1930593"/>
    <lineage>
        <taxon>Bacteria</taxon>
        <taxon>Pseudomonadati</taxon>
        <taxon>Candidatus Omnitrophota</taxon>
        <taxon>Candidatus Velamenicoccus</taxon>
    </lineage>
</organism>
<dbReference type="Proteomes" id="UP000287243">
    <property type="component" value="Chromosome"/>
</dbReference>
<sequence length="122" mass="13531">MLISSGCAASHKVVVSGAQDKVMDAYLSAVSSGRRDSADFIRDKLKIDKAFGYVAPYTPVIKPADVRLVWIPAHKSKEDKDTLVAGHWIYVIVREPGWFIDSQKQDKAKIPLLVPYKETSAK</sequence>
<gene>
    <name evidence="1" type="ORF">BU251_02505</name>
</gene>
<protein>
    <submittedName>
        <fullName evidence="1">Uncharacterized protein</fullName>
    </submittedName>
</protein>
<dbReference type="AlphaFoldDB" id="A0A410P3H7"/>
<dbReference type="Pfam" id="PF09676">
    <property type="entry name" value="TraV"/>
    <property type="match status" value="1"/>
</dbReference>
<dbReference type="KEGG" id="vai:BU251_02505"/>
<dbReference type="EMBL" id="CP019384">
    <property type="protein sequence ID" value="QAT16680.1"/>
    <property type="molecule type" value="Genomic_DNA"/>
</dbReference>
<reference evidence="1 2" key="1">
    <citation type="submission" date="2017-01" db="EMBL/GenBank/DDBJ databases">
        <title>First insights into the biology of 'candidatus Vampirococcus archaeovorus'.</title>
        <authorList>
            <person name="Kizina J."/>
            <person name="Jordan S."/>
            <person name="Stueber K."/>
            <person name="Reinhardt R."/>
            <person name="Harder J."/>
        </authorList>
    </citation>
    <scope>NUCLEOTIDE SEQUENCE [LARGE SCALE GENOMIC DNA]</scope>
    <source>
        <strain evidence="1 2">LiM</strain>
    </source>
</reference>
<name>A0A410P3H7_VELA1</name>
<evidence type="ECO:0000313" key="1">
    <source>
        <dbReference type="EMBL" id="QAT16680.1"/>
    </source>
</evidence>
<proteinExistence type="predicted"/>
<accession>A0A410P3H7</accession>
<dbReference type="RefSeq" id="WP_128699318.1">
    <property type="nucleotide sequence ID" value="NZ_CP019384.1"/>
</dbReference>
<keyword evidence="2" id="KW-1185">Reference proteome</keyword>